<dbReference type="InterPro" id="IPR011051">
    <property type="entry name" value="RmlC_Cupin_sf"/>
</dbReference>
<sequence>GAPLHLHAVEELLEVIDGTAEITCGDDRYVALLSRKQACAMV</sequence>
<protein>
    <submittedName>
        <fullName evidence="1">Uncharacterized protein</fullName>
    </submittedName>
</protein>
<dbReference type="SUPFAM" id="SSF51182">
    <property type="entry name" value="RmlC-like cupins"/>
    <property type="match status" value="1"/>
</dbReference>
<evidence type="ECO:0000313" key="1">
    <source>
        <dbReference type="EMBL" id="SFL21716.1"/>
    </source>
</evidence>
<gene>
    <name evidence="1" type="ORF">SAMN04488518_1231</name>
</gene>
<organism evidence="1 2">
    <name type="scientific">Pseudovibrio ascidiaceicola</name>
    <dbReference type="NCBI Taxonomy" id="285279"/>
    <lineage>
        <taxon>Bacteria</taxon>
        <taxon>Pseudomonadati</taxon>
        <taxon>Pseudomonadota</taxon>
        <taxon>Alphaproteobacteria</taxon>
        <taxon>Hyphomicrobiales</taxon>
        <taxon>Stappiaceae</taxon>
        <taxon>Pseudovibrio</taxon>
    </lineage>
</organism>
<dbReference type="EMBL" id="FOSK01000023">
    <property type="protein sequence ID" value="SFL21716.1"/>
    <property type="molecule type" value="Genomic_DNA"/>
</dbReference>
<reference evidence="1 2" key="1">
    <citation type="submission" date="2016-10" db="EMBL/GenBank/DDBJ databases">
        <authorList>
            <person name="Varghese N."/>
            <person name="Submissions S."/>
        </authorList>
    </citation>
    <scope>NUCLEOTIDE SEQUENCE [LARGE SCALE GENOMIC DNA]</scope>
    <source>
        <strain evidence="1 2">DSM 16392</strain>
    </source>
</reference>
<evidence type="ECO:0000313" key="2">
    <source>
        <dbReference type="Proteomes" id="UP000199598"/>
    </source>
</evidence>
<comment type="caution">
    <text evidence="1">The sequence shown here is derived from an EMBL/GenBank/DDBJ whole genome shotgun (WGS) entry which is preliminary data.</text>
</comment>
<accession>A0A1I4FY22</accession>
<name>A0A1I4FY22_9HYPH</name>
<proteinExistence type="predicted"/>
<dbReference type="Proteomes" id="UP000199598">
    <property type="component" value="Unassembled WGS sequence"/>
</dbReference>
<keyword evidence="2" id="KW-1185">Reference proteome</keyword>
<feature type="non-terminal residue" evidence="1">
    <location>
        <position position="1"/>
    </location>
</feature>